<evidence type="ECO:0000256" key="1">
    <source>
        <dbReference type="SAM" id="Phobius"/>
    </source>
</evidence>
<reference evidence="2 3" key="1">
    <citation type="submission" date="2018-04" db="EMBL/GenBank/DDBJ databases">
        <title>Chitinophaga fuyangensis sp. nov., isolated from soil in a chemical factory.</title>
        <authorList>
            <person name="Chen K."/>
        </authorList>
    </citation>
    <scope>NUCLEOTIDE SEQUENCE [LARGE SCALE GENOMIC DNA]</scope>
    <source>
        <strain evidence="2 3">LY-1</strain>
    </source>
</reference>
<accession>A0A2T7BGQ0</accession>
<evidence type="ECO:0000313" key="3">
    <source>
        <dbReference type="Proteomes" id="UP000244450"/>
    </source>
</evidence>
<keyword evidence="3" id="KW-1185">Reference proteome</keyword>
<feature type="transmembrane region" description="Helical" evidence="1">
    <location>
        <begin position="214"/>
        <end position="233"/>
    </location>
</feature>
<dbReference type="EMBL" id="QCYK01000002">
    <property type="protein sequence ID" value="PUZ25454.1"/>
    <property type="molecule type" value="Genomic_DNA"/>
</dbReference>
<sequence>MQELKLTPEGLRSMSRRSVRAQVILIAVTGILYIGYLVWTSHGLFNFNDYLPIIAVAGVYGFLLFAGIQRSKKVLAGLTFLYDGTSITRKLPTTRDMTIHFLEVSNVSWYRNGLIVTGVSSTDKIWIPQDLEHFDEIEATLKTFLPEDQRKPENRALRIITRIVSTAPMLAGLVIFLVDDPTWVLVAGIIFILTVPVLAYNLFRNKMARTSRKIYLGVLLLVMLVTLIVKLSGTPLEELLQRFFSLFTRF</sequence>
<keyword evidence="1" id="KW-1133">Transmembrane helix</keyword>
<feature type="transmembrane region" description="Helical" evidence="1">
    <location>
        <begin position="183"/>
        <end position="202"/>
    </location>
</feature>
<protein>
    <submittedName>
        <fullName evidence="2">Uncharacterized protein</fullName>
    </submittedName>
</protein>
<gene>
    <name evidence="2" type="ORF">DCC81_14285</name>
</gene>
<feature type="transmembrane region" description="Helical" evidence="1">
    <location>
        <begin position="50"/>
        <end position="68"/>
    </location>
</feature>
<feature type="transmembrane region" description="Helical" evidence="1">
    <location>
        <begin position="159"/>
        <end position="177"/>
    </location>
</feature>
<dbReference type="Proteomes" id="UP000244450">
    <property type="component" value="Unassembled WGS sequence"/>
</dbReference>
<proteinExistence type="predicted"/>
<dbReference type="RefSeq" id="WP_108687293.1">
    <property type="nucleotide sequence ID" value="NZ_QCYK01000002.1"/>
</dbReference>
<dbReference type="AlphaFoldDB" id="A0A2T7BGQ0"/>
<comment type="caution">
    <text evidence="2">The sequence shown here is derived from an EMBL/GenBank/DDBJ whole genome shotgun (WGS) entry which is preliminary data.</text>
</comment>
<feature type="transmembrane region" description="Helical" evidence="1">
    <location>
        <begin position="21"/>
        <end position="38"/>
    </location>
</feature>
<organism evidence="2 3">
    <name type="scientific">Chitinophaga parva</name>
    <dbReference type="NCBI Taxonomy" id="2169414"/>
    <lineage>
        <taxon>Bacteria</taxon>
        <taxon>Pseudomonadati</taxon>
        <taxon>Bacteroidota</taxon>
        <taxon>Chitinophagia</taxon>
        <taxon>Chitinophagales</taxon>
        <taxon>Chitinophagaceae</taxon>
        <taxon>Chitinophaga</taxon>
    </lineage>
</organism>
<evidence type="ECO:0000313" key="2">
    <source>
        <dbReference type="EMBL" id="PUZ25454.1"/>
    </source>
</evidence>
<dbReference type="OrthoDB" id="1355414at2"/>
<keyword evidence="1" id="KW-0812">Transmembrane</keyword>
<name>A0A2T7BGQ0_9BACT</name>
<keyword evidence="1" id="KW-0472">Membrane</keyword>